<gene>
    <name evidence="3" type="ORF">HPLM_LOCUS7833</name>
</gene>
<reference evidence="5" key="1">
    <citation type="submission" date="2017-02" db="UniProtKB">
        <authorList>
            <consortium name="WormBaseParasite"/>
        </authorList>
    </citation>
    <scope>IDENTIFICATION</scope>
</reference>
<proteinExistence type="predicted"/>
<dbReference type="InterPro" id="IPR011990">
    <property type="entry name" value="TPR-like_helical_dom_sf"/>
</dbReference>
<name>A0A0N4WBL1_HAEPC</name>
<reference evidence="3 4" key="2">
    <citation type="submission" date="2018-11" db="EMBL/GenBank/DDBJ databases">
        <authorList>
            <consortium name="Pathogen Informatics"/>
        </authorList>
    </citation>
    <scope>NUCLEOTIDE SEQUENCE [LARGE SCALE GENOMIC DNA]</scope>
    <source>
        <strain evidence="3 4">MHpl1</strain>
    </source>
</reference>
<dbReference type="SMART" id="SM00028">
    <property type="entry name" value="TPR"/>
    <property type="match status" value="2"/>
</dbReference>
<dbReference type="InterPro" id="IPR019734">
    <property type="entry name" value="TPR_rpt"/>
</dbReference>
<dbReference type="Gene3D" id="1.25.40.10">
    <property type="entry name" value="Tetratricopeptide repeat domain"/>
    <property type="match status" value="1"/>
</dbReference>
<dbReference type="OrthoDB" id="626167at2759"/>
<keyword evidence="1" id="KW-0677">Repeat</keyword>
<sequence length="98" mass="10652">MTDDDLESIIVSAGSAYSDGRYLEALDLYEKAIAARPTNAILFANRAAILLRLDRLQEALGSADRAIELDSTWAKLKSEVYGVGAPCEPQSGLFIIVY</sequence>
<dbReference type="WBParaSite" id="HPLM_0000784101-mRNA-1">
    <property type="protein sequence ID" value="HPLM_0000784101-mRNA-1"/>
    <property type="gene ID" value="HPLM_0000784101"/>
</dbReference>
<dbReference type="PANTHER" id="PTHR22904:SF523">
    <property type="entry name" value="STRESS-INDUCED-PHOSPHOPROTEIN 1"/>
    <property type="match status" value="1"/>
</dbReference>
<evidence type="ECO:0000313" key="4">
    <source>
        <dbReference type="Proteomes" id="UP000268014"/>
    </source>
</evidence>
<organism evidence="5">
    <name type="scientific">Haemonchus placei</name>
    <name type="common">Barber's pole worm</name>
    <dbReference type="NCBI Taxonomy" id="6290"/>
    <lineage>
        <taxon>Eukaryota</taxon>
        <taxon>Metazoa</taxon>
        <taxon>Ecdysozoa</taxon>
        <taxon>Nematoda</taxon>
        <taxon>Chromadorea</taxon>
        <taxon>Rhabditida</taxon>
        <taxon>Rhabditina</taxon>
        <taxon>Rhabditomorpha</taxon>
        <taxon>Strongyloidea</taxon>
        <taxon>Trichostrongylidae</taxon>
        <taxon>Haemonchus</taxon>
    </lineage>
</organism>
<dbReference type="AlphaFoldDB" id="A0A0N4WBL1"/>
<accession>A0A0N4WBL1</accession>
<evidence type="ECO:0000256" key="2">
    <source>
        <dbReference type="ARBA" id="ARBA00022803"/>
    </source>
</evidence>
<dbReference type="PANTHER" id="PTHR22904">
    <property type="entry name" value="TPR REPEAT CONTAINING PROTEIN"/>
    <property type="match status" value="1"/>
</dbReference>
<keyword evidence="4" id="KW-1185">Reference proteome</keyword>
<dbReference type="Proteomes" id="UP000268014">
    <property type="component" value="Unassembled WGS sequence"/>
</dbReference>
<dbReference type="OMA" id="IDQENHV"/>
<dbReference type="EMBL" id="UZAF01016735">
    <property type="protein sequence ID" value="VDO33109.1"/>
    <property type="molecule type" value="Genomic_DNA"/>
</dbReference>
<dbReference type="GO" id="GO:0051879">
    <property type="term" value="F:Hsp90 protein binding"/>
    <property type="evidence" value="ECO:0007669"/>
    <property type="project" value="TreeGrafter"/>
</dbReference>
<dbReference type="Pfam" id="PF13431">
    <property type="entry name" value="TPR_17"/>
    <property type="match status" value="1"/>
</dbReference>
<dbReference type="STRING" id="6290.A0A0N4WBL1"/>
<dbReference type="SUPFAM" id="SSF48452">
    <property type="entry name" value="TPR-like"/>
    <property type="match status" value="1"/>
</dbReference>
<protein>
    <submittedName>
        <fullName evidence="5">TPR_REGION domain-containing protein</fullName>
    </submittedName>
</protein>
<evidence type="ECO:0000313" key="3">
    <source>
        <dbReference type="EMBL" id="VDO33109.1"/>
    </source>
</evidence>
<keyword evidence="2" id="KW-0802">TPR repeat</keyword>
<evidence type="ECO:0000313" key="5">
    <source>
        <dbReference type="WBParaSite" id="HPLM_0000784101-mRNA-1"/>
    </source>
</evidence>
<evidence type="ECO:0000256" key="1">
    <source>
        <dbReference type="ARBA" id="ARBA00022737"/>
    </source>
</evidence>